<reference evidence="2" key="1">
    <citation type="submission" date="2020-08" db="EMBL/GenBank/DDBJ databases">
        <title>Multicomponent nature underlies the extraordinary mechanical properties of spider dragline silk.</title>
        <authorList>
            <person name="Kono N."/>
            <person name="Nakamura H."/>
            <person name="Mori M."/>
            <person name="Yoshida Y."/>
            <person name="Ohtoshi R."/>
            <person name="Malay A.D."/>
            <person name="Moran D.A.P."/>
            <person name="Tomita M."/>
            <person name="Numata K."/>
            <person name="Arakawa K."/>
        </authorList>
    </citation>
    <scope>NUCLEOTIDE SEQUENCE</scope>
</reference>
<keyword evidence="3" id="KW-1185">Reference proteome</keyword>
<gene>
    <name evidence="2" type="ORF">NPIL_657921</name>
</gene>
<feature type="transmembrane region" description="Helical" evidence="1">
    <location>
        <begin position="12"/>
        <end position="30"/>
    </location>
</feature>
<evidence type="ECO:0000313" key="3">
    <source>
        <dbReference type="Proteomes" id="UP000887013"/>
    </source>
</evidence>
<proteinExistence type="predicted"/>
<dbReference type="Proteomes" id="UP000887013">
    <property type="component" value="Unassembled WGS sequence"/>
</dbReference>
<name>A0A8X6QFK3_NEPPI</name>
<accession>A0A8X6QFK3</accession>
<keyword evidence="1" id="KW-0472">Membrane</keyword>
<dbReference type="EMBL" id="BMAW01126393">
    <property type="protein sequence ID" value="GFU16578.1"/>
    <property type="molecule type" value="Genomic_DNA"/>
</dbReference>
<organism evidence="2 3">
    <name type="scientific">Nephila pilipes</name>
    <name type="common">Giant wood spider</name>
    <name type="synonym">Nephila maculata</name>
    <dbReference type="NCBI Taxonomy" id="299642"/>
    <lineage>
        <taxon>Eukaryota</taxon>
        <taxon>Metazoa</taxon>
        <taxon>Ecdysozoa</taxon>
        <taxon>Arthropoda</taxon>
        <taxon>Chelicerata</taxon>
        <taxon>Arachnida</taxon>
        <taxon>Araneae</taxon>
        <taxon>Araneomorphae</taxon>
        <taxon>Entelegynae</taxon>
        <taxon>Araneoidea</taxon>
        <taxon>Nephilidae</taxon>
        <taxon>Nephila</taxon>
    </lineage>
</organism>
<comment type="caution">
    <text evidence="2">The sequence shown here is derived from an EMBL/GenBank/DDBJ whole genome shotgun (WGS) entry which is preliminary data.</text>
</comment>
<sequence length="86" mass="10081">MVTVKRIAISKMLFAIRFAVKIIMTFFLRFHSCRAHLLVHRDEPQFGNAGEIPHMIAPNYKDMYHALGCDDIYLLTCREIEDDPQR</sequence>
<evidence type="ECO:0000313" key="2">
    <source>
        <dbReference type="EMBL" id="GFU16578.1"/>
    </source>
</evidence>
<evidence type="ECO:0000256" key="1">
    <source>
        <dbReference type="SAM" id="Phobius"/>
    </source>
</evidence>
<protein>
    <submittedName>
        <fullName evidence="2">Uncharacterized protein</fullName>
    </submittedName>
</protein>
<keyword evidence="1" id="KW-0812">Transmembrane</keyword>
<dbReference type="AlphaFoldDB" id="A0A8X6QFK3"/>
<keyword evidence="1" id="KW-1133">Transmembrane helix</keyword>